<evidence type="ECO:0000256" key="2">
    <source>
        <dbReference type="ARBA" id="ARBA00022691"/>
    </source>
</evidence>
<comment type="caution">
    <text evidence="8">The sequence shown here is derived from an EMBL/GenBank/DDBJ whole genome shotgun (WGS) entry which is preliminary data.</text>
</comment>
<dbReference type="GO" id="GO:0051536">
    <property type="term" value="F:iron-sulfur cluster binding"/>
    <property type="evidence" value="ECO:0007669"/>
    <property type="project" value="UniProtKB-KW"/>
</dbReference>
<dbReference type="CDD" id="cd01335">
    <property type="entry name" value="Radical_SAM"/>
    <property type="match status" value="1"/>
</dbReference>
<dbReference type="Gene3D" id="3.20.20.70">
    <property type="entry name" value="Aldolase class I"/>
    <property type="match status" value="1"/>
</dbReference>
<evidence type="ECO:0000313" key="9">
    <source>
        <dbReference type="Proteomes" id="UP000811365"/>
    </source>
</evidence>
<dbReference type="NCBIfam" id="TIGR04085">
    <property type="entry name" value="rSAM_more_4Fe4S"/>
    <property type="match status" value="1"/>
</dbReference>
<dbReference type="InterPro" id="IPR013785">
    <property type="entry name" value="Aldolase_TIM"/>
</dbReference>
<dbReference type="PROSITE" id="PS51918">
    <property type="entry name" value="RADICAL_SAM"/>
    <property type="match status" value="1"/>
</dbReference>
<comment type="similarity">
    <text evidence="6">Belongs to the radical SAM superfamily. Anaerobic sulfatase-maturating enzyme family.</text>
</comment>
<dbReference type="InterPro" id="IPR007197">
    <property type="entry name" value="rSAM"/>
</dbReference>
<dbReference type="SFLD" id="SFLDS00029">
    <property type="entry name" value="Radical_SAM"/>
    <property type="match status" value="1"/>
</dbReference>
<dbReference type="SFLD" id="SFLDG01067">
    <property type="entry name" value="SPASM/twitch_domain_containing"/>
    <property type="match status" value="1"/>
</dbReference>
<dbReference type="SUPFAM" id="SSF102114">
    <property type="entry name" value="Radical SAM enzymes"/>
    <property type="match status" value="1"/>
</dbReference>
<evidence type="ECO:0000256" key="4">
    <source>
        <dbReference type="ARBA" id="ARBA00023004"/>
    </source>
</evidence>
<dbReference type="InterPro" id="IPR023885">
    <property type="entry name" value="4Fe4S-binding_SPASM_dom"/>
</dbReference>
<evidence type="ECO:0000259" key="7">
    <source>
        <dbReference type="PROSITE" id="PS51918"/>
    </source>
</evidence>
<dbReference type="EMBL" id="JAGZYH010000029">
    <property type="protein sequence ID" value="MBS6622214.1"/>
    <property type="molecule type" value="Genomic_DNA"/>
</dbReference>
<dbReference type="Proteomes" id="UP000811365">
    <property type="component" value="Unassembled WGS sequence"/>
</dbReference>
<keyword evidence="3" id="KW-0479">Metal-binding</keyword>
<dbReference type="AlphaFoldDB" id="A0A9E1LYG5"/>
<evidence type="ECO:0000256" key="6">
    <source>
        <dbReference type="ARBA" id="ARBA00023601"/>
    </source>
</evidence>
<keyword evidence="4" id="KW-0408">Iron</keyword>
<dbReference type="InterPro" id="IPR023867">
    <property type="entry name" value="Sulphatase_maturase_rSAM"/>
</dbReference>
<evidence type="ECO:0000256" key="5">
    <source>
        <dbReference type="ARBA" id="ARBA00023014"/>
    </source>
</evidence>
<protein>
    <submittedName>
        <fullName evidence="8">Radical SAM protein</fullName>
    </submittedName>
</protein>
<sequence length="469" mass="53550">MLIKLDCVDLERPNSMVQYEFCTKTHQVMLNGVRQSFEECKKDPRLSYHEPVMAFASKDKTFRDANIQGYSLQPEITPYSQENPLIGKSRTISKLSIQLGLACNYQCKYCLQAQNRADAIKVPSREEIDAFLLKFREAGIHLDPNAMVDLWGGEPLVYWKALKSLVPQLRAMFGEKIRLSLFTNGVLLTDEITDFLIKYHVQVHISHDGPGFALRDKTNPLFDKETKEKWLNLHEKSRLAGVPMSFFAVLHQGNCDLFELRGYFDKYFSPHVHLDFGGAASETENLHEESIIDEEQANVLRWSMLRAVVTEPGKWPGLERRVFNLMGRLVHQIPPGGIRYHCNAVDESVLCVDIQGNILSCQNRSASTHKIGSLTEYEEIKNPFFTHWKLRPDCADCLVLGACKGGCPDISDQAMARCCVNDWAFHYGVFTVAWFLLTGTIIQRIDPLPKFLLRRQKVVPIHKENEKGE</sequence>
<organism evidence="8 9">
    <name type="scientific">Faecalibacterium prausnitzii</name>
    <dbReference type="NCBI Taxonomy" id="853"/>
    <lineage>
        <taxon>Bacteria</taxon>
        <taxon>Bacillati</taxon>
        <taxon>Bacillota</taxon>
        <taxon>Clostridia</taxon>
        <taxon>Eubacteriales</taxon>
        <taxon>Oscillospiraceae</taxon>
        <taxon>Faecalibacterium</taxon>
    </lineage>
</organism>
<accession>A0A9E1LYG5</accession>
<dbReference type="PANTHER" id="PTHR43273">
    <property type="entry name" value="ANAEROBIC SULFATASE-MATURATING ENZYME HOMOLOG ASLB-RELATED"/>
    <property type="match status" value="1"/>
</dbReference>
<gene>
    <name evidence="8" type="ORF">KH315_08660</name>
</gene>
<name>A0A9E1LYG5_9FIRM</name>
<keyword evidence="2" id="KW-0949">S-adenosyl-L-methionine</keyword>
<evidence type="ECO:0000256" key="1">
    <source>
        <dbReference type="ARBA" id="ARBA00001966"/>
    </source>
</evidence>
<dbReference type="PANTHER" id="PTHR43273:SF3">
    <property type="entry name" value="ANAEROBIC SULFATASE-MATURATING ENZYME HOMOLOG ASLB-RELATED"/>
    <property type="match status" value="1"/>
</dbReference>
<proteinExistence type="inferred from homology"/>
<dbReference type="Pfam" id="PF04055">
    <property type="entry name" value="Radical_SAM"/>
    <property type="match status" value="1"/>
</dbReference>
<reference evidence="8" key="1">
    <citation type="submission" date="2021-02" db="EMBL/GenBank/DDBJ databases">
        <title>Infant gut strain persistence is associated with maternal origin, phylogeny, and functional potential including surface adhesion and iron acquisition.</title>
        <authorList>
            <person name="Lou Y.C."/>
        </authorList>
    </citation>
    <scope>NUCLEOTIDE SEQUENCE</scope>
    <source>
        <strain evidence="8">L2_039_000G1_dasL2_039_000G1_maxbin2.maxbin.077</strain>
    </source>
</reference>
<evidence type="ECO:0000256" key="3">
    <source>
        <dbReference type="ARBA" id="ARBA00022723"/>
    </source>
</evidence>
<dbReference type="GO" id="GO:0016491">
    <property type="term" value="F:oxidoreductase activity"/>
    <property type="evidence" value="ECO:0007669"/>
    <property type="project" value="InterPro"/>
</dbReference>
<comment type="cofactor">
    <cofactor evidence="1">
        <name>[4Fe-4S] cluster</name>
        <dbReference type="ChEBI" id="CHEBI:49883"/>
    </cofactor>
</comment>
<keyword evidence="5" id="KW-0411">Iron-sulfur</keyword>
<feature type="domain" description="Radical SAM core" evidence="7">
    <location>
        <begin position="87"/>
        <end position="312"/>
    </location>
</feature>
<evidence type="ECO:0000313" key="8">
    <source>
        <dbReference type="EMBL" id="MBS6622214.1"/>
    </source>
</evidence>
<dbReference type="GO" id="GO:0046872">
    <property type="term" value="F:metal ion binding"/>
    <property type="evidence" value="ECO:0007669"/>
    <property type="project" value="UniProtKB-KW"/>
</dbReference>
<dbReference type="InterPro" id="IPR058240">
    <property type="entry name" value="rSAM_sf"/>
</dbReference>